<sequence>MYLLPRIYEVDIILLIMTMKSHTPLPLLILLLTSTTLVAAEQCRLLDPGPKGPETNVLLTQACTCGACKAVGGALFCTYVCLPPSPITPPSSTSSTFSATPAS</sequence>
<dbReference type="Proteomes" id="UP001363622">
    <property type="component" value="Unassembled WGS sequence"/>
</dbReference>
<name>A0ABR1KG34_9PEZI</name>
<evidence type="ECO:0000256" key="1">
    <source>
        <dbReference type="SAM" id="SignalP"/>
    </source>
</evidence>
<gene>
    <name evidence="2" type="ORF">IWZ03DRAFT_383622</name>
</gene>
<feature type="signal peptide" evidence="1">
    <location>
        <begin position="1"/>
        <end position="40"/>
    </location>
</feature>
<keyword evidence="1" id="KW-0732">Signal</keyword>
<evidence type="ECO:0000313" key="3">
    <source>
        <dbReference type="Proteomes" id="UP001363622"/>
    </source>
</evidence>
<protein>
    <submittedName>
        <fullName evidence="2">Uncharacterized protein</fullName>
    </submittedName>
</protein>
<accession>A0ABR1KG34</accession>
<feature type="chain" id="PRO_5046262286" evidence="1">
    <location>
        <begin position="41"/>
        <end position="103"/>
    </location>
</feature>
<keyword evidence="3" id="KW-1185">Reference proteome</keyword>
<comment type="caution">
    <text evidence="2">The sequence shown here is derived from an EMBL/GenBank/DDBJ whole genome shotgun (WGS) entry which is preliminary data.</text>
</comment>
<reference evidence="2 3" key="1">
    <citation type="submission" date="2024-04" db="EMBL/GenBank/DDBJ databases">
        <title>Phyllosticta paracitricarpa is synonymous to the EU quarantine fungus P. citricarpa based on phylogenomic analyses.</title>
        <authorList>
            <consortium name="Lawrence Berkeley National Laboratory"/>
            <person name="Van Ingen-Buijs V.A."/>
            <person name="Van Westerhoven A.C."/>
            <person name="Haridas S."/>
            <person name="Skiadas P."/>
            <person name="Martin F."/>
            <person name="Groenewald J.Z."/>
            <person name="Crous P.W."/>
            <person name="Seidl M.F."/>
        </authorList>
    </citation>
    <scope>NUCLEOTIDE SEQUENCE [LARGE SCALE GENOMIC DNA]</scope>
    <source>
        <strain evidence="2 3">CBS 123371</strain>
    </source>
</reference>
<dbReference type="EMBL" id="JBBPHU010000009">
    <property type="protein sequence ID" value="KAK7514008.1"/>
    <property type="molecule type" value="Genomic_DNA"/>
</dbReference>
<organism evidence="2 3">
    <name type="scientific">Phyllosticta citriasiana</name>
    <dbReference type="NCBI Taxonomy" id="595635"/>
    <lineage>
        <taxon>Eukaryota</taxon>
        <taxon>Fungi</taxon>
        <taxon>Dikarya</taxon>
        <taxon>Ascomycota</taxon>
        <taxon>Pezizomycotina</taxon>
        <taxon>Dothideomycetes</taxon>
        <taxon>Dothideomycetes incertae sedis</taxon>
        <taxon>Botryosphaeriales</taxon>
        <taxon>Phyllostictaceae</taxon>
        <taxon>Phyllosticta</taxon>
    </lineage>
</organism>
<evidence type="ECO:0000313" key="2">
    <source>
        <dbReference type="EMBL" id="KAK7514008.1"/>
    </source>
</evidence>
<proteinExistence type="predicted"/>